<keyword evidence="3" id="KW-1185">Reference proteome</keyword>
<dbReference type="InParanoid" id="A0A2P5ERR1"/>
<feature type="region of interest" description="Disordered" evidence="1">
    <location>
        <begin position="19"/>
        <end position="39"/>
    </location>
</feature>
<evidence type="ECO:0000313" key="3">
    <source>
        <dbReference type="Proteomes" id="UP000237000"/>
    </source>
</evidence>
<gene>
    <name evidence="2" type="ORF">TorRG33x02_160690</name>
</gene>
<protein>
    <submittedName>
        <fullName evidence="2">Uncharacterized protein</fullName>
    </submittedName>
</protein>
<evidence type="ECO:0000256" key="1">
    <source>
        <dbReference type="SAM" id="MobiDB-lite"/>
    </source>
</evidence>
<dbReference type="EMBL" id="JXTC01000108">
    <property type="protein sequence ID" value="PON88240.1"/>
    <property type="molecule type" value="Genomic_DNA"/>
</dbReference>
<comment type="caution">
    <text evidence="2">The sequence shown here is derived from an EMBL/GenBank/DDBJ whole genome shotgun (WGS) entry which is preliminary data.</text>
</comment>
<accession>A0A2P5ERR1</accession>
<dbReference type="Proteomes" id="UP000237000">
    <property type="component" value="Unassembled WGS sequence"/>
</dbReference>
<sequence>MAQQEDPINVMLEQLAKRAEQKAGDVPHQGHHQQANIGNQVPQIKKAPAAVINCNEAAKLYGGVVFIDFGRKKRPLWA</sequence>
<dbReference type="OrthoDB" id="1660139at2759"/>
<dbReference type="AlphaFoldDB" id="A0A2P5ERR1"/>
<proteinExistence type="predicted"/>
<evidence type="ECO:0000313" key="2">
    <source>
        <dbReference type="EMBL" id="PON88240.1"/>
    </source>
</evidence>
<reference evidence="3" key="1">
    <citation type="submission" date="2016-06" db="EMBL/GenBank/DDBJ databases">
        <title>Parallel loss of symbiosis genes in relatives of nitrogen-fixing non-legume Parasponia.</title>
        <authorList>
            <person name="Van Velzen R."/>
            <person name="Holmer R."/>
            <person name="Bu F."/>
            <person name="Rutten L."/>
            <person name="Van Zeijl A."/>
            <person name="Liu W."/>
            <person name="Santuari L."/>
            <person name="Cao Q."/>
            <person name="Sharma T."/>
            <person name="Shen D."/>
            <person name="Roswanjaya Y."/>
            <person name="Wardhani T."/>
            <person name="Kalhor M.S."/>
            <person name="Jansen J."/>
            <person name="Van den Hoogen J."/>
            <person name="Gungor B."/>
            <person name="Hartog M."/>
            <person name="Hontelez J."/>
            <person name="Verver J."/>
            <person name="Yang W.-C."/>
            <person name="Schijlen E."/>
            <person name="Repin R."/>
            <person name="Schilthuizen M."/>
            <person name="Schranz E."/>
            <person name="Heidstra R."/>
            <person name="Miyata K."/>
            <person name="Fedorova E."/>
            <person name="Kohlen W."/>
            <person name="Bisseling T."/>
            <person name="Smit S."/>
            <person name="Geurts R."/>
        </authorList>
    </citation>
    <scope>NUCLEOTIDE SEQUENCE [LARGE SCALE GENOMIC DNA]</scope>
    <source>
        <strain evidence="3">cv. RG33-2</strain>
    </source>
</reference>
<name>A0A2P5ERR1_TREOI</name>
<organism evidence="2 3">
    <name type="scientific">Trema orientale</name>
    <name type="common">Charcoal tree</name>
    <name type="synonym">Celtis orientalis</name>
    <dbReference type="NCBI Taxonomy" id="63057"/>
    <lineage>
        <taxon>Eukaryota</taxon>
        <taxon>Viridiplantae</taxon>
        <taxon>Streptophyta</taxon>
        <taxon>Embryophyta</taxon>
        <taxon>Tracheophyta</taxon>
        <taxon>Spermatophyta</taxon>
        <taxon>Magnoliopsida</taxon>
        <taxon>eudicotyledons</taxon>
        <taxon>Gunneridae</taxon>
        <taxon>Pentapetalae</taxon>
        <taxon>rosids</taxon>
        <taxon>fabids</taxon>
        <taxon>Rosales</taxon>
        <taxon>Cannabaceae</taxon>
        <taxon>Trema</taxon>
    </lineage>
</organism>